<dbReference type="PROSITE" id="PS51257">
    <property type="entry name" value="PROKAR_LIPOPROTEIN"/>
    <property type="match status" value="1"/>
</dbReference>
<evidence type="ECO:0000313" key="3">
    <source>
        <dbReference type="EMBL" id="VEN75119.1"/>
    </source>
</evidence>
<dbReference type="GO" id="GO:0030246">
    <property type="term" value="F:carbohydrate binding"/>
    <property type="evidence" value="ECO:0007669"/>
    <property type="project" value="InterPro"/>
</dbReference>
<feature type="chain" id="PRO_5019765789" description="Cohesin domain-containing protein" evidence="1">
    <location>
        <begin position="30"/>
        <end position="156"/>
    </location>
</feature>
<name>A0A484HK34_9BACT</name>
<dbReference type="InterPro" id="IPR008965">
    <property type="entry name" value="CBM2/CBM3_carb-bd_dom_sf"/>
</dbReference>
<dbReference type="GO" id="GO:0000272">
    <property type="term" value="P:polysaccharide catabolic process"/>
    <property type="evidence" value="ECO:0007669"/>
    <property type="project" value="InterPro"/>
</dbReference>
<feature type="signal peptide" evidence="1">
    <location>
        <begin position="1"/>
        <end position="29"/>
    </location>
</feature>
<dbReference type="CDD" id="cd08547">
    <property type="entry name" value="Type_II_cohesin"/>
    <property type="match status" value="1"/>
</dbReference>
<sequence length="156" mass="17308">MTKLQKGAKKVKKKTALLILAFILLGVFAQSCEKKKSGITIKKNVNDQNITFIVSVKNAPNKVHALGFEVIYDPLALKYVRYKEGKSVREFQMFGAHKVKEGLVRVGGFAAGEKSIKKDASGELVILEFEWINSEQKAGITLAKLLDDISGWNPQE</sequence>
<dbReference type="Pfam" id="PF00963">
    <property type="entry name" value="Cohesin"/>
    <property type="match status" value="1"/>
</dbReference>
<proteinExistence type="predicted"/>
<protein>
    <recommendedName>
        <fullName evidence="2">Cohesin domain-containing protein</fullName>
    </recommendedName>
</protein>
<evidence type="ECO:0000259" key="2">
    <source>
        <dbReference type="Pfam" id="PF00963"/>
    </source>
</evidence>
<reference evidence="3" key="1">
    <citation type="submission" date="2019-01" db="EMBL/GenBank/DDBJ databases">
        <authorList>
            <consortium name="Genoscope - CEA"/>
            <person name="William W."/>
        </authorList>
    </citation>
    <scope>NUCLEOTIDE SEQUENCE</scope>
    <source>
        <strain evidence="3">CR-1</strain>
    </source>
</reference>
<dbReference type="SUPFAM" id="SSF49384">
    <property type="entry name" value="Carbohydrate-binding domain"/>
    <property type="match status" value="1"/>
</dbReference>
<dbReference type="Gene3D" id="2.60.40.680">
    <property type="match status" value="1"/>
</dbReference>
<feature type="domain" description="Cohesin" evidence="2">
    <location>
        <begin position="47"/>
        <end position="145"/>
    </location>
</feature>
<gene>
    <name evidence="3" type="ORF">EPICR_60106</name>
</gene>
<accession>A0A484HK34</accession>
<keyword evidence="1" id="KW-0732">Signal</keyword>
<evidence type="ECO:0000256" key="1">
    <source>
        <dbReference type="SAM" id="SignalP"/>
    </source>
</evidence>
<dbReference type="EMBL" id="CAACVI010000049">
    <property type="protein sequence ID" value="VEN75119.1"/>
    <property type="molecule type" value="Genomic_DNA"/>
</dbReference>
<organism evidence="3">
    <name type="scientific">uncultured Desulfobacteraceae bacterium</name>
    <dbReference type="NCBI Taxonomy" id="218296"/>
    <lineage>
        <taxon>Bacteria</taxon>
        <taxon>Pseudomonadati</taxon>
        <taxon>Thermodesulfobacteriota</taxon>
        <taxon>Desulfobacteria</taxon>
        <taxon>Desulfobacterales</taxon>
        <taxon>Desulfobacteraceae</taxon>
        <taxon>environmental samples</taxon>
    </lineage>
</organism>
<dbReference type="AlphaFoldDB" id="A0A484HK34"/>
<dbReference type="InterPro" id="IPR002102">
    <property type="entry name" value="Cohesin_dom"/>
</dbReference>